<dbReference type="NCBIfam" id="TIGR01441">
    <property type="entry name" value="GPR"/>
    <property type="match status" value="1"/>
</dbReference>
<proteinExistence type="inferred from homology"/>
<evidence type="ECO:0000313" key="5">
    <source>
        <dbReference type="EMBL" id="MEQ2553844.1"/>
    </source>
</evidence>
<feature type="chain" id="PRO_5044945634" description="Germination protease" evidence="4">
    <location>
        <begin position="11"/>
        <end position="320"/>
    </location>
</feature>
<dbReference type="SUPFAM" id="SSF53163">
    <property type="entry name" value="HybD-like"/>
    <property type="match status" value="1"/>
</dbReference>
<comment type="PTM">
    <text evidence="4">Autoproteolytically processed. The inactive tetrameric zymogen termed p46 autoprocesses to a smaller form termed p41, which is active only during spore germination.</text>
</comment>
<protein>
    <recommendedName>
        <fullName evidence="4">Germination protease</fullName>
        <ecNumber evidence="4">3.4.24.78</ecNumber>
    </recommendedName>
    <alternativeName>
        <fullName evidence="4">GPR endopeptidase</fullName>
    </alternativeName>
    <alternativeName>
        <fullName evidence="4">Germination proteinase</fullName>
    </alternativeName>
    <alternativeName>
        <fullName evidence="4">Spore protease</fullName>
    </alternativeName>
</protein>
<evidence type="ECO:0000256" key="1">
    <source>
        <dbReference type="ARBA" id="ARBA00022670"/>
    </source>
</evidence>
<dbReference type="InterPro" id="IPR023430">
    <property type="entry name" value="Pept_HybD-like_dom_sf"/>
</dbReference>
<gene>
    <name evidence="4 5" type="primary">gpr</name>
    <name evidence="5" type="ORF">WMO37_02300</name>
</gene>
<evidence type="ECO:0000256" key="4">
    <source>
        <dbReference type="HAMAP-Rule" id="MF_00626"/>
    </source>
</evidence>
<comment type="caution">
    <text evidence="5">The sequence shown here is derived from an EMBL/GenBank/DDBJ whole genome shotgun (WGS) entry which is preliminary data.</text>
</comment>
<comment type="similarity">
    <text evidence="4">Belongs to the peptidase A25 family.</text>
</comment>
<feature type="propeptide" id="PRO_5044945635" evidence="4">
    <location>
        <begin position="1"/>
        <end position="10"/>
    </location>
</feature>
<sequence>MKNVFEIRTDLALEVNEQVNREKGRLKGVIINEMKDNKTGIKVTVLEITGKEGVKALHRPEGKYITIEAGKLGTTDDEYSQRTAVILAKNLEELLSGYIREKEKATVLVLGLGNADVTADALGPDVVKNIEINRHYAKEAGIQVAVAGLAPGVMAQTGMETAELVRGVVRQLKPDVLIAIDSLAARDSSRLNTTIQLSSQGIHPGSGVGNHRVGITEDVVGVPVLAIGVPTVVDAPTIVNDTMENFLKAIAQSKELKSVSRIFSEYSPREKYELIREVISPEMVNMYVTPKDIDANIKAIGHILAKAIDMACEDLQMIGI</sequence>
<dbReference type="InterPro" id="IPR005080">
    <property type="entry name" value="Peptidase_A25"/>
</dbReference>
<dbReference type="PIRSF" id="PIRSF019549">
    <property type="entry name" value="Peptidase_A25"/>
    <property type="match status" value="1"/>
</dbReference>
<evidence type="ECO:0000313" key="6">
    <source>
        <dbReference type="Proteomes" id="UP001546774"/>
    </source>
</evidence>
<keyword evidence="6" id="KW-1185">Reference proteome</keyword>
<dbReference type="EC" id="3.4.24.78" evidence="4"/>
<comment type="function">
    <text evidence="4">Initiates the rapid degradation of small, acid-soluble proteins during spore germination.</text>
</comment>
<evidence type="ECO:0000256" key="3">
    <source>
        <dbReference type="ARBA" id="ARBA00023145"/>
    </source>
</evidence>
<keyword evidence="2 4" id="KW-0378">Hydrolase</keyword>
<dbReference type="Gene3D" id="3.40.50.1450">
    <property type="entry name" value="HybD-like"/>
    <property type="match status" value="1"/>
</dbReference>
<organism evidence="5 6">
    <name type="scientific">Lachnospira intestinalis</name>
    <dbReference type="NCBI Taxonomy" id="3133158"/>
    <lineage>
        <taxon>Bacteria</taxon>
        <taxon>Bacillati</taxon>
        <taxon>Bacillota</taxon>
        <taxon>Clostridia</taxon>
        <taxon>Lachnospirales</taxon>
        <taxon>Lachnospiraceae</taxon>
        <taxon>Lachnospira</taxon>
    </lineage>
</organism>
<dbReference type="EMBL" id="JBBMFS010000001">
    <property type="protein sequence ID" value="MEQ2553844.1"/>
    <property type="molecule type" value="Genomic_DNA"/>
</dbReference>
<dbReference type="HAMAP" id="MF_00626">
    <property type="entry name" value="Germination_prot"/>
    <property type="match status" value="1"/>
</dbReference>
<comment type="subunit">
    <text evidence="4">Homotetramer.</text>
</comment>
<accession>A0ABV1H2C8</accession>
<name>A0ABV1H2C8_9FIRM</name>
<reference evidence="5" key="1">
    <citation type="submission" date="2024-03" db="EMBL/GenBank/DDBJ databases">
        <title>Human intestinal bacterial collection.</title>
        <authorList>
            <person name="Pauvert C."/>
            <person name="Hitch T.C.A."/>
            <person name="Clavel T."/>
        </authorList>
    </citation>
    <scope>NUCLEOTIDE SEQUENCE [LARGE SCALE GENOMIC DNA]</scope>
    <source>
        <strain evidence="5">CLA-AA-H89B</strain>
    </source>
</reference>
<keyword evidence="1 4" id="KW-0645">Protease</keyword>
<dbReference type="Pfam" id="PF03418">
    <property type="entry name" value="Peptidase_A25"/>
    <property type="match status" value="1"/>
</dbReference>
<dbReference type="Proteomes" id="UP001546774">
    <property type="component" value="Unassembled WGS sequence"/>
</dbReference>
<keyword evidence="3 4" id="KW-0865">Zymogen</keyword>
<comment type="catalytic activity">
    <reaction evidence="4">
        <text>Endopeptidase action with P4 Glu or Asp, P1 preferably Glu &gt; Asp, P1' hydrophobic and P2' Ala.</text>
        <dbReference type="EC" id="3.4.24.78"/>
    </reaction>
</comment>
<evidence type="ECO:0000256" key="2">
    <source>
        <dbReference type="ARBA" id="ARBA00022801"/>
    </source>
</evidence>
<dbReference type="GO" id="GO:0016787">
    <property type="term" value="F:hydrolase activity"/>
    <property type="evidence" value="ECO:0007669"/>
    <property type="project" value="UniProtKB-KW"/>
</dbReference>